<evidence type="ECO:0000256" key="6">
    <source>
        <dbReference type="ARBA" id="ARBA00022989"/>
    </source>
</evidence>
<dbReference type="PANTHER" id="PTHR24304">
    <property type="entry name" value="CYTOCHROME P450 FAMILY 7"/>
    <property type="match status" value="1"/>
</dbReference>
<keyword evidence="13" id="KW-1185">Reference proteome</keyword>
<feature type="transmembrane region" description="Helical" evidence="10">
    <location>
        <begin position="319"/>
        <end position="337"/>
    </location>
</feature>
<protein>
    <recommendedName>
        <fullName evidence="11">Wax synthase domain-containing protein</fullName>
    </recommendedName>
</protein>
<evidence type="ECO:0000256" key="4">
    <source>
        <dbReference type="ARBA" id="ARBA00022692"/>
    </source>
</evidence>
<keyword evidence="8 10" id="KW-0472">Membrane</keyword>
<evidence type="ECO:0000256" key="5">
    <source>
        <dbReference type="ARBA" id="ARBA00022723"/>
    </source>
</evidence>
<feature type="transmembrane region" description="Helical" evidence="10">
    <location>
        <begin position="642"/>
        <end position="663"/>
    </location>
</feature>
<dbReference type="CDD" id="cd11070">
    <property type="entry name" value="CYP56-like"/>
    <property type="match status" value="1"/>
</dbReference>
<comment type="cofactor">
    <cofactor evidence="9">
        <name>heme</name>
        <dbReference type="ChEBI" id="CHEBI:30413"/>
    </cofactor>
</comment>
<reference evidence="12" key="1">
    <citation type="submission" date="2021-04" db="EMBL/GenBank/DDBJ databases">
        <title>Draft genome of Fusarium avenaceum strain F156N33, isolated from an atmospheric sample in Virginia.</title>
        <authorList>
            <person name="Yang S."/>
            <person name="Vinatzer B.A."/>
            <person name="Coleman J."/>
        </authorList>
    </citation>
    <scope>NUCLEOTIDE SEQUENCE</scope>
    <source>
        <strain evidence="12">F156N33</strain>
    </source>
</reference>
<feature type="transmembrane region" description="Helical" evidence="10">
    <location>
        <begin position="290"/>
        <end position="307"/>
    </location>
</feature>
<evidence type="ECO:0000256" key="3">
    <source>
        <dbReference type="ARBA" id="ARBA00022617"/>
    </source>
</evidence>
<evidence type="ECO:0000256" key="2">
    <source>
        <dbReference type="ARBA" id="ARBA00010617"/>
    </source>
</evidence>
<evidence type="ECO:0000256" key="10">
    <source>
        <dbReference type="SAM" id="Phobius"/>
    </source>
</evidence>
<sequence length="1564" mass="176848">MACRLYLHPLVISTAQQFFFIYIAGFTSRTSILRPIGFIIFLISTFVALAHFEDFIEPPGWVSRAIISAFPQISLTYFERMIVRKIAYADDREKKDQKPQSRLAQFRSRYVFGQEVASSMRGLGTPWEIRNIHHFDSRDPTYVPAATPFVCINLLKVLLSYFVHKLCITTQLSLDQQYMQPQYVPIFRRLGDVTLAELQVRYIATVTTVVSIFCFIQGGYSLASAGSVIMNPKAVKDWRPIFGELTESYCLRRFWSTFWHQGLQNNLRGTATWITTNIFRLKSYSLLSRYLKILIAFALSGLVHVPSDMGSAVPAAKSGAITFFSTQLIGLMLEDVFGDLFLPLWKYKVTRVLAILAGYFWVISFLAWSGPVRWFPVILQQTKETELIGLDAFKVMGKVMKCCSSIMISPLHAIGGLVLSYIGISTLQLIYNYRKAKAIGLPVLITPIDPSNVPYLVLSSWLEPLLRKILPFGLGNFVEYNSRDWNYEQICDLQERIGDTFIIASPKQIRVFTGNAKASDDLCRRRRDFVKAVALYKPLEIFGRNVVTTEGDDWVRHRRITTPPFNERNSALVWDESKRQATDMLKMWASNPEGVVNPQSDTMVLALHVLTAAGFGRSYTFGSGLESALDNHSLTYRDSLSLILGNLFTAVFTATLNLPTWMLPSRFKQVQDAVLNFRQYMAEMVAEEREAMDAGAEEQDNLMSILVRASENQNKQGKGTRHLSDSEIYGNLFSYNLAGHETTSNTLAYATILLAANPKWQKWAAEEVDQVTAGVDLKDLDYETYYPQLKRVLAIMHETLRLFGAARAVPKTTVVDQALKINGTTYTIPKNTFIGVNLAGLHTSSASWGDNSLEWLPSRWISSDETGEKLAAMPTGAFLPWAAGPRVCPGKKFSQVEFVAVLACLLKEYTVEPDADGELKAAASRALMEEAKQSSFNFLLKVKHPEKIRLRLSKATVQSSPADVTDCFNRADLPQVLAGVWISATDDPLESLSSRSEADSFRQDKTLVKNQDQGMPSLRIPSRVLKDMFNFDMMNATFLDASASTFALAALFLLLSTHCITTIRYSVQRFYDRRYKGKEPSTLPYVLPGVGSAISLIRNPHGFFKSIVQKFDNGEPIRMRLGNVHAYLIHGTKNVQQVFRCSKELTFEEFALRVAQKVKRLPAHDAALVAKDISGSSRLPLTETRDEDRIWRKFHEIYEHHLIGSTAVSALTELFINTMIDELSTVAAQGPIEIGIDEFIKHHMFRASTIALAGQRVFDVDPNFADVFWDYDEDFMSLLYGVPKFLCRKGWNARDKCLETVKSYLDQGWQNLDWRDCHEKNPDWEPNFGSKLVREREVAMEKYGIGLDGRASFQMGLIWSINSNAIPMTSWVIIEILRRPDIFKQIQEEVATVFNKDTKQLDIVELKKLPLLNSVYLECLRLRSSVFVVRKLRNSIELDGYMLKEGNLVLAPSYLAHNAPEVWSSASYPPEEFWPERFIKKGQSGISAGNYFPYGGGAAMCPGRNYAKQEILSAVVLFFTHFQVEPLNFVDRNGKPSDRGPEVGNEARGVARVDRDLRVRLQRI</sequence>
<feature type="transmembrane region" description="Helical" evidence="10">
    <location>
        <begin position="406"/>
        <end position="431"/>
    </location>
</feature>
<feature type="transmembrane region" description="Helical" evidence="10">
    <location>
        <begin position="349"/>
        <end position="368"/>
    </location>
</feature>
<dbReference type="GO" id="GO:0020037">
    <property type="term" value="F:heme binding"/>
    <property type="evidence" value="ECO:0007669"/>
    <property type="project" value="InterPro"/>
</dbReference>
<keyword evidence="5 9" id="KW-0479">Metal-binding</keyword>
<comment type="similarity">
    <text evidence="2">Belongs to the cytochrome P450 family.</text>
</comment>
<organism evidence="12 13">
    <name type="scientific">Fusarium avenaceum</name>
    <dbReference type="NCBI Taxonomy" id="40199"/>
    <lineage>
        <taxon>Eukaryota</taxon>
        <taxon>Fungi</taxon>
        <taxon>Dikarya</taxon>
        <taxon>Ascomycota</taxon>
        <taxon>Pezizomycotina</taxon>
        <taxon>Sordariomycetes</taxon>
        <taxon>Hypocreomycetidae</taxon>
        <taxon>Hypocreales</taxon>
        <taxon>Nectriaceae</taxon>
        <taxon>Fusarium</taxon>
        <taxon>Fusarium tricinctum species complex</taxon>
    </lineage>
</organism>
<feature type="transmembrane region" description="Helical" evidence="10">
    <location>
        <begin position="6"/>
        <end position="25"/>
    </location>
</feature>
<dbReference type="CDD" id="cd11040">
    <property type="entry name" value="CYP7_CYP8-like"/>
    <property type="match status" value="1"/>
</dbReference>
<dbReference type="Pfam" id="PF13813">
    <property type="entry name" value="MBOAT_2"/>
    <property type="match status" value="1"/>
</dbReference>
<comment type="caution">
    <text evidence="12">The sequence shown here is derived from an EMBL/GenBank/DDBJ whole genome shotgun (WGS) entry which is preliminary data.</text>
</comment>
<keyword evidence="3 9" id="KW-0349">Heme</keyword>
<dbReference type="PANTHER" id="PTHR24304:SF2">
    <property type="entry name" value="24-HYDROXYCHOLESTEROL 7-ALPHA-HYDROXYLASE"/>
    <property type="match status" value="1"/>
</dbReference>
<dbReference type="InterPro" id="IPR032805">
    <property type="entry name" value="Wax_synthase_dom"/>
</dbReference>
<dbReference type="Gene3D" id="1.10.630.10">
    <property type="entry name" value="Cytochrome P450"/>
    <property type="match status" value="2"/>
</dbReference>
<name>A0A9P7HBI2_9HYPO</name>
<dbReference type="InterPro" id="IPR036396">
    <property type="entry name" value="Cyt_P450_sf"/>
</dbReference>
<evidence type="ECO:0000259" key="11">
    <source>
        <dbReference type="Pfam" id="PF13813"/>
    </source>
</evidence>
<feature type="domain" description="Wax synthase" evidence="11">
    <location>
        <begin position="238"/>
        <end position="324"/>
    </location>
</feature>
<dbReference type="InterPro" id="IPR002401">
    <property type="entry name" value="Cyt_P450_E_grp-I"/>
</dbReference>
<keyword evidence="7 9" id="KW-0408">Iron</keyword>
<comment type="subcellular location">
    <subcellularLocation>
        <location evidence="1">Membrane</location>
        <topology evidence="1">Multi-pass membrane protein</topology>
    </subcellularLocation>
</comment>
<dbReference type="EMBL" id="JAGPUO010000005">
    <property type="protein sequence ID" value="KAG5662530.1"/>
    <property type="molecule type" value="Genomic_DNA"/>
</dbReference>
<feature type="binding site" description="axial binding residue" evidence="9">
    <location>
        <position position="888"/>
    </location>
    <ligand>
        <name>heme</name>
        <dbReference type="ChEBI" id="CHEBI:30413"/>
    </ligand>
    <ligandPart>
        <name>Fe</name>
        <dbReference type="ChEBI" id="CHEBI:18248"/>
    </ligandPart>
</feature>
<dbReference type="InterPro" id="IPR050529">
    <property type="entry name" value="CYP450_sterol_14alpha_dmase"/>
</dbReference>
<dbReference type="SUPFAM" id="SSF48264">
    <property type="entry name" value="Cytochrome P450"/>
    <property type="match status" value="2"/>
</dbReference>
<evidence type="ECO:0000256" key="8">
    <source>
        <dbReference type="ARBA" id="ARBA00023136"/>
    </source>
</evidence>
<dbReference type="PRINTS" id="PR00463">
    <property type="entry name" value="EP450I"/>
</dbReference>
<gene>
    <name evidence="12" type="ORF">KAF25_004948</name>
</gene>
<evidence type="ECO:0000256" key="1">
    <source>
        <dbReference type="ARBA" id="ARBA00004141"/>
    </source>
</evidence>
<evidence type="ECO:0000313" key="13">
    <source>
        <dbReference type="Proteomes" id="UP000782241"/>
    </source>
</evidence>
<keyword evidence="4 10" id="KW-0812">Transmembrane</keyword>
<accession>A0A9P7HBI2</accession>
<evidence type="ECO:0000256" key="9">
    <source>
        <dbReference type="PIRSR" id="PIRSR602401-1"/>
    </source>
</evidence>
<dbReference type="GO" id="GO:0005506">
    <property type="term" value="F:iron ion binding"/>
    <property type="evidence" value="ECO:0007669"/>
    <property type="project" value="InterPro"/>
</dbReference>
<evidence type="ECO:0000256" key="7">
    <source>
        <dbReference type="ARBA" id="ARBA00023004"/>
    </source>
</evidence>
<dbReference type="PRINTS" id="PR00385">
    <property type="entry name" value="P450"/>
</dbReference>
<dbReference type="Pfam" id="PF00067">
    <property type="entry name" value="p450"/>
    <property type="match status" value="2"/>
</dbReference>
<dbReference type="InterPro" id="IPR001128">
    <property type="entry name" value="Cyt_P450"/>
</dbReference>
<dbReference type="GO" id="GO:0016705">
    <property type="term" value="F:oxidoreductase activity, acting on paired donors, with incorporation or reduction of molecular oxygen"/>
    <property type="evidence" value="ECO:0007669"/>
    <property type="project" value="InterPro"/>
</dbReference>
<dbReference type="Proteomes" id="UP000782241">
    <property type="component" value="Unassembled WGS sequence"/>
</dbReference>
<proteinExistence type="inferred from homology"/>
<dbReference type="GO" id="GO:0016020">
    <property type="term" value="C:membrane"/>
    <property type="evidence" value="ECO:0007669"/>
    <property type="project" value="UniProtKB-SubCell"/>
</dbReference>
<evidence type="ECO:0000313" key="12">
    <source>
        <dbReference type="EMBL" id="KAG5662530.1"/>
    </source>
</evidence>
<dbReference type="GO" id="GO:0004497">
    <property type="term" value="F:monooxygenase activity"/>
    <property type="evidence" value="ECO:0007669"/>
    <property type="project" value="InterPro"/>
</dbReference>
<feature type="transmembrane region" description="Helical" evidence="10">
    <location>
        <begin position="32"/>
        <end position="49"/>
    </location>
</feature>
<keyword evidence="6 10" id="KW-1133">Transmembrane helix</keyword>